<proteinExistence type="predicted"/>
<dbReference type="InterPro" id="IPR001338">
    <property type="entry name" value="Class_I_Hydrophobin"/>
</dbReference>
<keyword evidence="1" id="KW-0732">Signal</keyword>
<dbReference type="RefSeq" id="WP_164312612.1">
    <property type="nucleotide sequence ID" value="NZ_JAAGLU010000003.1"/>
</dbReference>
<evidence type="ECO:0008006" key="3">
    <source>
        <dbReference type="Google" id="ProtNLM"/>
    </source>
</evidence>
<reference evidence="2" key="1">
    <citation type="submission" date="2020-01" db="EMBL/GenBank/DDBJ databases">
        <title>Insect and environment-associated Actinomycetes.</title>
        <authorList>
            <person name="Currrie C."/>
            <person name="Chevrette M."/>
            <person name="Carlson C."/>
            <person name="Stubbendieck R."/>
            <person name="Wendt-Pienkowski E."/>
        </authorList>
    </citation>
    <scope>NUCLEOTIDE SEQUENCE</scope>
    <source>
        <strain evidence="2">SID12501</strain>
    </source>
</reference>
<feature type="chain" id="PRO_5025574725" description="Secreted protein" evidence="1">
    <location>
        <begin position="32"/>
        <end position="142"/>
    </location>
</feature>
<comment type="caution">
    <text evidence="2">The sequence shown here is derived from an EMBL/GenBank/DDBJ whole genome shotgun (WGS) entry which is preliminary data.</text>
</comment>
<evidence type="ECO:0000313" key="2">
    <source>
        <dbReference type="EMBL" id="NEC85164.1"/>
    </source>
</evidence>
<accession>A0A6B3BIJ1</accession>
<protein>
    <recommendedName>
        <fullName evidence="3">Secreted protein</fullName>
    </recommendedName>
</protein>
<dbReference type="AlphaFoldDB" id="A0A6B3BIJ1"/>
<dbReference type="EMBL" id="JAAGLU010000003">
    <property type="protein sequence ID" value="NEC85164.1"/>
    <property type="molecule type" value="Genomic_DNA"/>
</dbReference>
<feature type="signal peptide" evidence="1">
    <location>
        <begin position="1"/>
        <end position="31"/>
    </location>
</feature>
<organism evidence="2">
    <name type="scientific">Streptomyces sp. SID12501</name>
    <dbReference type="NCBI Taxonomy" id="2706042"/>
    <lineage>
        <taxon>Bacteria</taxon>
        <taxon>Bacillati</taxon>
        <taxon>Actinomycetota</taxon>
        <taxon>Actinomycetes</taxon>
        <taxon>Kitasatosporales</taxon>
        <taxon>Streptomycetaceae</taxon>
        <taxon>Streptomyces</taxon>
    </lineage>
</organism>
<name>A0A6B3BIJ1_9ACTN</name>
<sequence length="142" mass="14543">MNQRIRTLVPLTAFAASAMVSLLPGTAAAQAAPATTMVKLPAGYCCQELAPASDSHLAHVLTEADLTVPSDVSVGINCHPSNFTPEEHVEECEPGVAVECVADAHAGRYGLVALGCVPAGSTHTVDLHRAGDARTGRTVTAS</sequence>
<gene>
    <name evidence="2" type="ORF">G3I71_04645</name>
</gene>
<evidence type="ECO:0000256" key="1">
    <source>
        <dbReference type="SAM" id="SignalP"/>
    </source>
</evidence>
<dbReference type="GO" id="GO:0005199">
    <property type="term" value="F:structural constituent of cell wall"/>
    <property type="evidence" value="ECO:0007669"/>
    <property type="project" value="InterPro"/>
</dbReference>
<dbReference type="Pfam" id="PF01185">
    <property type="entry name" value="Hydrophobin"/>
    <property type="match status" value="1"/>
</dbReference>